<comment type="caution">
    <text evidence="2">The sequence shown here is derived from an EMBL/GenBank/DDBJ whole genome shotgun (WGS) entry which is preliminary data.</text>
</comment>
<proteinExistence type="predicted"/>
<keyword evidence="1" id="KW-0175">Coiled coil</keyword>
<dbReference type="AlphaFoldDB" id="A0A965ZEK2"/>
<reference evidence="2" key="1">
    <citation type="submission" date="2020-01" db="EMBL/GenBank/DDBJ databases">
        <authorList>
            <person name="Seo Y.L."/>
        </authorList>
    </citation>
    <scope>NUCLEOTIDE SEQUENCE</scope>
    <source>
        <strain evidence="2">R11</strain>
    </source>
</reference>
<sequence length="51" mass="5847">MTKQDTVVLLDLMDKIKRLNAEIASLKAERERLFSAAKQSILKKRNMQASN</sequence>
<evidence type="ECO:0000313" key="3">
    <source>
        <dbReference type="Proteomes" id="UP000638732"/>
    </source>
</evidence>
<keyword evidence="3" id="KW-1185">Reference proteome</keyword>
<reference evidence="2" key="2">
    <citation type="submission" date="2020-10" db="EMBL/GenBank/DDBJ databases">
        <title>Mucilaginibacter sp. nov., isolated from soil.</title>
        <authorList>
            <person name="Jeon C.O."/>
        </authorList>
    </citation>
    <scope>NUCLEOTIDE SEQUENCE</scope>
    <source>
        <strain evidence="2">R11</strain>
    </source>
</reference>
<evidence type="ECO:0000256" key="1">
    <source>
        <dbReference type="SAM" id="Coils"/>
    </source>
</evidence>
<dbReference type="EMBL" id="WWEO01000037">
    <property type="protein sequence ID" value="NCD68326.1"/>
    <property type="molecule type" value="Genomic_DNA"/>
</dbReference>
<feature type="coiled-coil region" evidence="1">
    <location>
        <begin position="9"/>
        <end position="36"/>
    </location>
</feature>
<accession>A0A965ZEK2</accession>
<protein>
    <submittedName>
        <fullName evidence="2">Uncharacterized protein</fullName>
    </submittedName>
</protein>
<dbReference type="RefSeq" id="WP_166584352.1">
    <property type="nucleotide sequence ID" value="NZ_WWEO01000037.1"/>
</dbReference>
<evidence type="ECO:0000313" key="2">
    <source>
        <dbReference type="EMBL" id="NCD68326.1"/>
    </source>
</evidence>
<dbReference type="Proteomes" id="UP000638732">
    <property type="component" value="Unassembled WGS sequence"/>
</dbReference>
<name>A0A965ZEK2_9SPHI</name>
<gene>
    <name evidence="2" type="ORF">GSY63_03020</name>
</gene>
<organism evidence="2 3">
    <name type="scientific">Mucilaginibacter agri</name>
    <dbReference type="NCBI Taxonomy" id="2695265"/>
    <lineage>
        <taxon>Bacteria</taxon>
        <taxon>Pseudomonadati</taxon>
        <taxon>Bacteroidota</taxon>
        <taxon>Sphingobacteriia</taxon>
        <taxon>Sphingobacteriales</taxon>
        <taxon>Sphingobacteriaceae</taxon>
        <taxon>Mucilaginibacter</taxon>
    </lineage>
</organism>